<comment type="caution">
    <text evidence="2">The sequence shown here is derived from an EMBL/GenBank/DDBJ whole genome shotgun (WGS) entry which is preliminary data.</text>
</comment>
<name>A0A9P6WSQ4_RHIOR</name>
<dbReference type="Pfam" id="PF00733">
    <property type="entry name" value="Asn_synthase"/>
    <property type="match status" value="1"/>
</dbReference>
<dbReference type="Gene3D" id="3.40.50.620">
    <property type="entry name" value="HUPs"/>
    <property type="match status" value="1"/>
</dbReference>
<dbReference type="SUPFAM" id="SSF52402">
    <property type="entry name" value="Adenine nucleotide alpha hydrolases-like"/>
    <property type="match status" value="1"/>
</dbReference>
<evidence type="ECO:0000313" key="2">
    <source>
        <dbReference type="EMBL" id="KAG1274505.1"/>
    </source>
</evidence>
<keyword evidence="3" id="KW-1185">Reference proteome</keyword>
<feature type="domain" description="Asparagine synthetase" evidence="1">
    <location>
        <begin position="1"/>
        <end position="54"/>
    </location>
</feature>
<evidence type="ECO:0000259" key="1">
    <source>
        <dbReference type="Pfam" id="PF00733"/>
    </source>
</evidence>
<dbReference type="AlphaFoldDB" id="A0A9P6WSQ4"/>
<accession>A0A9P6WSQ4</accession>
<organism evidence="2 3">
    <name type="scientific">Rhizopus oryzae</name>
    <name type="common">Mucormycosis agent</name>
    <name type="synonym">Rhizopus arrhizus var. delemar</name>
    <dbReference type="NCBI Taxonomy" id="64495"/>
    <lineage>
        <taxon>Eukaryota</taxon>
        <taxon>Fungi</taxon>
        <taxon>Fungi incertae sedis</taxon>
        <taxon>Mucoromycota</taxon>
        <taxon>Mucoromycotina</taxon>
        <taxon>Mucoromycetes</taxon>
        <taxon>Mucorales</taxon>
        <taxon>Mucorineae</taxon>
        <taxon>Rhizopodaceae</taxon>
        <taxon>Rhizopus</taxon>
    </lineage>
</organism>
<reference evidence="2" key="1">
    <citation type="journal article" date="2020" name="Microb. Genom.">
        <title>Genetic diversity of clinical and environmental Mucorales isolates obtained from an investigation of mucormycosis cases among solid organ transplant recipients.</title>
        <authorList>
            <person name="Nguyen M.H."/>
            <person name="Kaul D."/>
            <person name="Muto C."/>
            <person name="Cheng S.J."/>
            <person name="Richter R.A."/>
            <person name="Bruno V.M."/>
            <person name="Liu G."/>
            <person name="Beyhan S."/>
            <person name="Sundermann A.J."/>
            <person name="Mounaud S."/>
            <person name="Pasculle A.W."/>
            <person name="Nierman W.C."/>
            <person name="Driscoll E."/>
            <person name="Cumbie R."/>
            <person name="Clancy C.J."/>
            <person name="Dupont C.L."/>
        </authorList>
    </citation>
    <scope>NUCLEOTIDE SEQUENCE</scope>
    <source>
        <strain evidence="2">GL11</strain>
    </source>
</reference>
<proteinExistence type="predicted"/>
<dbReference type="InterPro" id="IPR014729">
    <property type="entry name" value="Rossmann-like_a/b/a_fold"/>
</dbReference>
<sequence length="88" mass="9388">MQAQSAKPVRTFAIGFHEKGYDEAQHAKAVATHLGTDHTELYVTAEDALAVVPSRPRSSRKWRGSTLPSRCPAMAATNSSAAIHAISA</sequence>
<dbReference type="Proteomes" id="UP000716291">
    <property type="component" value="Unassembled WGS sequence"/>
</dbReference>
<evidence type="ECO:0000313" key="3">
    <source>
        <dbReference type="Proteomes" id="UP000716291"/>
    </source>
</evidence>
<dbReference type="EMBL" id="JAANQT010011217">
    <property type="protein sequence ID" value="KAG1274505.1"/>
    <property type="molecule type" value="Genomic_DNA"/>
</dbReference>
<protein>
    <recommendedName>
        <fullName evidence="1">Asparagine synthetase domain-containing protein</fullName>
    </recommendedName>
</protein>
<dbReference type="GO" id="GO:0004066">
    <property type="term" value="F:asparagine synthase (glutamine-hydrolyzing) activity"/>
    <property type="evidence" value="ECO:0007669"/>
    <property type="project" value="InterPro"/>
</dbReference>
<dbReference type="InterPro" id="IPR001962">
    <property type="entry name" value="Asn_synthase"/>
</dbReference>
<dbReference type="GO" id="GO:0006529">
    <property type="term" value="P:asparagine biosynthetic process"/>
    <property type="evidence" value="ECO:0007669"/>
    <property type="project" value="InterPro"/>
</dbReference>
<gene>
    <name evidence="2" type="ORF">G6F64_015113</name>
</gene>